<dbReference type="PANTHER" id="PTHR11505">
    <property type="entry name" value="L1 TRANSPOSABLE ELEMENT-RELATED"/>
    <property type="match status" value="1"/>
</dbReference>
<keyword evidence="4" id="KW-1185">Reference proteome</keyword>
<feature type="region of interest" description="Disordered" evidence="2">
    <location>
        <begin position="32"/>
        <end position="151"/>
    </location>
</feature>
<dbReference type="AlphaFoldDB" id="A0AAV1EXP5"/>
<dbReference type="InterPro" id="IPR004244">
    <property type="entry name" value="Transposase_22"/>
</dbReference>
<dbReference type="EMBL" id="OY660866">
    <property type="protein sequence ID" value="CAJ1053465.1"/>
    <property type="molecule type" value="Genomic_DNA"/>
</dbReference>
<evidence type="ECO:0000256" key="2">
    <source>
        <dbReference type="SAM" id="MobiDB-lite"/>
    </source>
</evidence>
<accession>A0AAV1EXP5</accession>
<organism evidence="3 4">
    <name type="scientific">Xyrichtys novacula</name>
    <name type="common">Pearly razorfish</name>
    <name type="synonym">Hemipteronotus novacula</name>
    <dbReference type="NCBI Taxonomy" id="13765"/>
    <lineage>
        <taxon>Eukaryota</taxon>
        <taxon>Metazoa</taxon>
        <taxon>Chordata</taxon>
        <taxon>Craniata</taxon>
        <taxon>Vertebrata</taxon>
        <taxon>Euteleostomi</taxon>
        <taxon>Actinopterygii</taxon>
        <taxon>Neopterygii</taxon>
        <taxon>Teleostei</taxon>
        <taxon>Neoteleostei</taxon>
        <taxon>Acanthomorphata</taxon>
        <taxon>Eupercaria</taxon>
        <taxon>Labriformes</taxon>
        <taxon>Labridae</taxon>
        <taxon>Xyrichtys</taxon>
    </lineage>
</organism>
<dbReference type="Proteomes" id="UP001178508">
    <property type="component" value="Chromosome 3"/>
</dbReference>
<feature type="compositionally biased region" description="Acidic residues" evidence="2">
    <location>
        <begin position="481"/>
        <end position="490"/>
    </location>
</feature>
<feature type="coiled-coil region" evidence="1">
    <location>
        <begin position="195"/>
        <end position="268"/>
    </location>
</feature>
<name>A0AAV1EXP5_XYRNO</name>
<proteinExistence type="predicted"/>
<feature type="region of interest" description="Disordered" evidence="2">
    <location>
        <begin position="452"/>
        <end position="490"/>
    </location>
</feature>
<gene>
    <name evidence="3" type="ORF">XNOV1_A020064</name>
</gene>
<reference evidence="3" key="1">
    <citation type="submission" date="2023-08" db="EMBL/GenBank/DDBJ databases">
        <authorList>
            <person name="Alioto T."/>
            <person name="Alioto T."/>
            <person name="Gomez Garrido J."/>
        </authorList>
    </citation>
    <scope>NUCLEOTIDE SEQUENCE</scope>
</reference>
<dbReference type="Gene3D" id="3.30.70.1820">
    <property type="entry name" value="L1 transposable element, RRM domain"/>
    <property type="match status" value="1"/>
</dbReference>
<sequence>MKSGEKTQMQIKGYMLRKNTAELAVGNGVNAEKTTHKGDLGGGGSSAGGVTADKNTTLQGKDRGGFGCTSVGGTNTTKTTTLRRDGGTGGATGNTTTQDGSRGGLGCAGASKGASITKTTPRRGGGGDASDTDAGKTSTQSGDRGGGGGVAAGNQPYIMDAATLKNAVSEAMAAGLITIQTEMKKELSEFRDCLRGDLKKQMEEFKAEINKKMHDSTARVDVAEKRMEDIEESFVLMEKWDIGVKDTLIQLLSDQRALEDKLTSIEQQARRNNIRCYSLAEGVEKDSPVKFMENLIKTELGLTDLVQNQNPGIERAYRVGPKPPEGAPPRSMIVRFLQLAVKEEVLHTAWAKKPCVQGKRVYFDHDYADAVQKKRQEYVPIKKALSAKKIPFKTPMTKMRVEFEKGTYTTYNSAAEAVKDLRSRGYTVENFTPKNKKKKGITEKRLAELLPWETTGPQYPGAKEKFQQQMQKKQSERSSMETEDTDLPEA</sequence>
<evidence type="ECO:0000313" key="3">
    <source>
        <dbReference type="EMBL" id="CAJ1053465.1"/>
    </source>
</evidence>
<protein>
    <recommendedName>
        <fullName evidence="5">L1 transposable element RRM domain-containing protein</fullName>
    </recommendedName>
</protein>
<evidence type="ECO:0000256" key="1">
    <source>
        <dbReference type="SAM" id="Coils"/>
    </source>
</evidence>
<evidence type="ECO:0000313" key="4">
    <source>
        <dbReference type="Proteomes" id="UP001178508"/>
    </source>
</evidence>
<evidence type="ECO:0008006" key="5">
    <source>
        <dbReference type="Google" id="ProtNLM"/>
    </source>
</evidence>
<keyword evidence="1" id="KW-0175">Coiled coil</keyword>